<gene>
    <name evidence="1" type="ORF">ASILVAE211_11290</name>
</gene>
<evidence type="ECO:0000313" key="2">
    <source>
        <dbReference type="Proteomes" id="UP000708298"/>
    </source>
</evidence>
<dbReference type="InterPro" id="IPR011227">
    <property type="entry name" value="UCP029730"/>
</dbReference>
<dbReference type="Proteomes" id="UP000708298">
    <property type="component" value="Unassembled WGS sequence"/>
</dbReference>
<dbReference type="RefSeq" id="WP_227321428.1">
    <property type="nucleotide sequence ID" value="NZ_JAESVB010000004.1"/>
</dbReference>
<organism evidence="1 2">
    <name type="scientific">Acidisoma silvae</name>
    <dbReference type="NCBI Taxonomy" id="2802396"/>
    <lineage>
        <taxon>Bacteria</taxon>
        <taxon>Pseudomonadati</taxon>
        <taxon>Pseudomonadota</taxon>
        <taxon>Alphaproteobacteria</taxon>
        <taxon>Acetobacterales</taxon>
        <taxon>Acidocellaceae</taxon>
        <taxon>Acidisoma</taxon>
    </lineage>
</organism>
<name>A0A963YSA2_9PROT</name>
<dbReference type="AlphaFoldDB" id="A0A963YSA2"/>
<keyword evidence="2" id="KW-1185">Reference proteome</keyword>
<protein>
    <submittedName>
        <fullName evidence="1">N-formylglutamate amidohydrolase</fullName>
    </submittedName>
</protein>
<dbReference type="PIRSF" id="PIRSF029730">
    <property type="entry name" value="UCP029730"/>
    <property type="match status" value="1"/>
</dbReference>
<reference evidence="1" key="1">
    <citation type="journal article" date="2021" name="Microorganisms">
        <title>Acidisoma silvae sp. nov. and Acidisomacellulosilytica sp. nov., Two Acidophilic Bacteria Isolated from Decaying Wood, Hydrolyzing Cellulose and Producing Poly-3-hydroxybutyrate.</title>
        <authorList>
            <person name="Mieszkin S."/>
            <person name="Pouder E."/>
            <person name="Uroz S."/>
            <person name="Simon-Colin C."/>
            <person name="Alain K."/>
        </authorList>
    </citation>
    <scope>NUCLEOTIDE SEQUENCE</scope>
    <source>
        <strain evidence="1">HW T2.11</strain>
    </source>
</reference>
<dbReference type="Gene3D" id="3.40.630.40">
    <property type="entry name" value="Zn-dependent exopeptidases"/>
    <property type="match status" value="1"/>
</dbReference>
<reference evidence="1" key="2">
    <citation type="submission" date="2021-01" db="EMBL/GenBank/DDBJ databases">
        <authorList>
            <person name="Mieszkin S."/>
            <person name="Pouder E."/>
            <person name="Alain K."/>
        </authorList>
    </citation>
    <scope>NUCLEOTIDE SEQUENCE</scope>
    <source>
        <strain evidence="1">HW T2.11</strain>
    </source>
</reference>
<dbReference type="SUPFAM" id="SSF53187">
    <property type="entry name" value="Zn-dependent exopeptidases"/>
    <property type="match status" value="1"/>
</dbReference>
<sequence>MNDATTLLSDSDPAPVVIDHAQGSSDLFLTCDHAGRRMPQSLGQLGVSDAEMERHIAYDIGARAVALRLADALDATLIRQVYSRLVIDCNRDPSVPSSIPEISETTEIPGNIGLTDDQRLARQVEIFQPYHDAIAAALDARLSAGQPTAIVAVHSFTPVYKGEARPWHAAVLYNRDARMSLILKRLLDEEGGLVIGDNEPYFVSDLTDYTIPVHAERRNLPYLELEIRQDLIATETGQAEWADRLIRLLPKVWAEFQAG</sequence>
<proteinExistence type="predicted"/>
<dbReference type="Pfam" id="PF05013">
    <property type="entry name" value="FGase"/>
    <property type="match status" value="1"/>
</dbReference>
<dbReference type="InterPro" id="IPR007709">
    <property type="entry name" value="N-FG_amidohydro"/>
</dbReference>
<evidence type="ECO:0000313" key="1">
    <source>
        <dbReference type="EMBL" id="MCB8875769.1"/>
    </source>
</evidence>
<comment type="caution">
    <text evidence="1">The sequence shown here is derived from an EMBL/GenBank/DDBJ whole genome shotgun (WGS) entry which is preliminary data.</text>
</comment>
<dbReference type="EMBL" id="JAESVB010000004">
    <property type="protein sequence ID" value="MCB8875769.1"/>
    <property type="molecule type" value="Genomic_DNA"/>
</dbReference>
<accession>A0A963YSA2</accession>